<sequence length="369" mass="39876">MASLTLIAEPFPDWEAQVQQAAARDLVVALGAMAPRSCSARFLIAKGSPEIPFASAKIQTEQLPLRASLLPLLWQSGTTSRPLDGEFVHSLTPMLPIRARDEDDGSQTSVTIPHSIAWEAPELMGASQARLYRGYVRRAIKHADVLITTTHATARAVHSKYGDHIPVQVMQLAPPTDFLPGDDAAARRAELSLPELYSVTTAMPGELGRLEWLFDALRLNPTLPPLVVVAGLDPLPGVRDANIPTVRVPDDLQHRVTVVRARELADVGAILDGAALLLQPQAYTGTGYTLLAALATGVPVLHSGHDVAAEIVLDAGVEATDAGTFSAEFGRLFRDLEELHRLSVYALDHSRGFTWASTAWQLWEAHANL</sequence>
<reference evidence="2" key="1">
    <citation type="submission" date="2021-02" db="EMBL/GenBank/DDBJ databases">
        <title>Sequencing the genomes of 1000 actinobacteria strains.</title>
        <authorList>
            <person name="Klenk H.-P."/>
        </authorList>
    </citation>
    <scope>NUCLEOTIDE SEQUENCE</scope>
    <source>
        <strain evidence="2">DSM 22850</strain>
    </source>
</reference>
<proteinExistence type="predicted"/>
<comment type="caution">
    <text evidence="2">The sequence shown here is derived from an EMBL/GenBank/DDBJ whole genome shotgun (WGS) entry which is preliminary data.</text>
</comment>
<dbReference type="PANTHER" id="PTHR46401">
    <property type="entry name" value="GLYCOSYLTRANSFERASE WBBK-RELATED"/>
    <property type="match status" value="1"/>
</dbReference>
<evidence type="ECO:0000256" key="1">
    <source>
        <dbReference type="ARBA" id="ARBA00022679"/>
    </source>
</evidence>
<protein>
    <submittedName>
        <fullName evidence="2">Glycosyltransferase involved in cell wall biosynthesis</fullName>
    </submittedName>
</protein>
<accession>A0A940T3F5</accession>
<dbReference type="Proteomes" id="UP000675163">
    <property type="component" value="Unassembled WGS sequence"/>
</dbReference>
<organism evidence="2 3">
    <name type="scientific">Leucobacter exalbidus</name>
    <dbReference type="NCBI Taxonomy" id="662960"/>
    <lineage>
        <taxon>Bacteria</taxon>
        <taxon>Bacillati</taxon>
        <taxon>Actinomycetota</taxon>
        <taxon>Actinomycetes</taxon>
        <taxon>Micrococcales</taxon>
        <taxon>Microbacteriaceae</taxon>
        <taxon>Leucobacter</taxon>
    </lineage>
</organism>
<dbReference type="EMBL" id="JAFIDA010000001">
    <property type="protein sequence ID" value="MBP1326102.1"/>
    <property type="molecule type" value="Genomic_DNA"/>
</dbReference>
<keyword evidence="3" id="KW-1185">Reference proteome</keyword>
<gene>
    <name evidence="2" type="ORF">JOF28_001334</name>
</gene>
<dbReference type="GO" id="GO:0016757">
    <property type="term" value="F:glycosyltransferase activity"/>
    <property type="evidence" value="ECO:0007669"/>
    <property type="project" value="TreeGrafter"/>
</dbReference>
<dbReference type="AlphaFoldDB" id="A0A940T3F5"/>
<dbReference type="GO" id="GO:0009103">
    <property type="term" value="P:lipopolysaccharide biosynthetic process"/>
    <property type="evidence" value="ECO:0007669"/>
    <property type="project" value="TreeGrafter"/>
</dbReference>
<dbReference type="PANTHER" id="PTHR46401:SF2">
    <property type="entry name" value="GLYCOSYLTRANSFERASE WBBK-RELATED"/>
    <property type="match status" value="1"/>
</dbReference>
<dbReference type="Gene3D" id="3.40.50.2000">
    <property type="entry name" value="Glycogen Phosphorylase B"/>
    <property type="match status" value="2"/>
</dbReference>
<evidence type="ECO:0000313" key="3">
    <source>
        <dbReference type="Proteomes" id="UP000675163"/>
    </source>
</evidence>
<name>A0A940T3F5_9MICO</name>
<dbReference type="RefSeq" id="WP_209705062.1">
    <property type="nucleotide sequence ID" value="NZ_JAFIDA010000001.1"/>
</dbReference>
<keyword evidence="1" id="KW-0808">Transferase</keyword>
<evidence type="ECO:0000313" key="2">
    <source>
        <dbReference type="EMBL" id="MBP1326102.1"/>
    </source>
</evidence>
<dbReference type="SUPFAM" id="SSF53756">
    <property type="entry name" value="UDP-Glycosyltransferase/glycogen phosphorylase"/>
    <property type="match status" value="1"/>
</dbReference>